<reference evidence="2" key="1">
    <citation type="submission" date="2019-10" db="EMBL/GenBank/DDBJ databases">
        <title>The sequence and de novo assembly of the wild yak genome.</title>
        <authorList>
            <person name="Liu Y."/>
        </authorList>
    </citation>
    <scope>NUCLEOTIDE SEQUENCE [LARGE SCALE GENOMIC DNA]</scope>
    <source>
        <strain evidence="2">WY2019</strain>
    </source>
</reference>
<evidence type="ECO:0000313" key="2">
    <source>
        <dbReference type="EMBL" id="MXQ96938.1"/>
    </source>
</evidence>
<organism evidence="2 3">
    <name type="scientific">Bos mutus</name>
    <name type="common">wild yak</name>
    <dbReference type="NCBI Taxonomy" id="72004"/>
    <lineage>
        <taxon>Eukaryota</taxon>
        <taxon>Metazoa</taxon>
        <taxon>Chordata</taxon>
        <taxon>Craniata</taxon>
        <taxon>Vertebrata</taxon>
        <taxon>Euteleostomi</taxon>
        <taxon>Mammalia</taxon>
        <taxon>Eutheria</taxon>
        <taxon>Laurasiatheria</taxon>
        <taxon>Artiodactyla</taxon>
        <taxon>Ruminantia</taxon>
        <taxon>Pecora</taxon>
        <taxon>Bovidae</taxon>
        <taxon>Bovinae</taxon>
        <taxon>Bos</taxon>
    </lineage>
</organism>
<dbReference type="AlphaFoldDB" id="A0A6B0S371"/>
<dbReference type="EMBL" id="VBQZ03000177">
    <property type="protein sequence ID" value="MXQ96938.1"/>
    <property type="molecule type" value="Genomic_DNA"/>
</dbReference>
<proteinExistence type="predicted"/>
<sequence length="171" mass="18432">MGSEDTEKLNVDAAVDQGDARGDPRRLSFCAVGSQAPGTGLGLSGWEELQDVKRKREDNWSLQCLCSARLRLWPDDLGAPQLLHFCLHSPSKLLSVSPLLTLGKLPKSAQCGSSIHTGLLECVSLLNQECSTINMLTLCPRDGTVLGEGAWRLGGPPRWLSSLLLCSHSPL</sequence>
<protein>
    <submittedName>
        <fullName evidence="2">Uncharacterized protein</fullName>
    </submittedName>
</protein>
<feature type="compositionally biased region" description="Basic and acidic residues" evidence="1">
    <location>
        <begin position="1"/>
        <end position="10"/>
    </location>
</feature>
<gene>
    <name evidence="2" type="ORF">E5288_WYG017895</name>
</gene>
<feature type="region of interest" description="Disordered" evidence="1">
    <location>
        <begin position="1"/>
        <end position="22"/>
    </location>
</feature>
<comment type="caution">
    <text evidence="2">The sequence shown here is derived from an EMBL/GenBank/DDBJ whole genome shotgun (WGS) entry which is preliminary data.</text>
</comment>
<name>A0A6B0S371_9CETA</name>
<evidence type="ECO:0000256" key="1">
    <source>
        <dbReference type="SAM" id="MobiDB-lite"/>
    </source>
</evidence>
<keyword evidence="3" id="KW-1185">Reference proteome</keyword>
<dbReference type="Proteomes" id="UP000322234">
    <property type="component" value="Unassembled WGS sequence"/>
</dbReference>
<evidence type="ECO:0000313" key="3">
    <source>
        <dbReference type="Proteomes" id="UP000322234"/>
    </source>
</evidence>
<accession>A0A6B0S371</accession>